<feature type="compositionally biased region" description="Low complexity" evidence="1">
    <location>
        <begin position="48"/>
        <end position="60"/>
    </location>
</feature>
<feature type="compositionally biased region" description="Polar residues" evidence="1">
    <location>
        <begin position="255"/>
        <end position="267"/>
    </location>
</feature>
<dbReference type="InterPro" id="IPR046519">
    <property type="entry name" value="X-Tfes_XVIPCD"/>
</dbReference>
<accession>A0ABP9CDW0</accession>
<evidence type="ECO:0000313" key="4">
    <source>
        <dbReference type="Proteomes" id="UP001499959"/>
    </source>
</evidence>
<sequence length="279" mass="29761">MNSETPRDSVPGPNDDSARTSGAQDRETPGSIGLELLEQHDDFDIDNGQDGFGDNNDGLNTLMSHERKLSANEQRQILAMRRRVAEDDPEEQMELQSGRRHRLWELYNGKHANGMSPASTANPVEQPGEPATATPPAAAVLLNDAASPDKPMYDAVLKGVSGLDPARVALTPEEQVKVAGALTASMAQTPGFNRATADLSSITIALSENGDRLFVINHQNPGAPDAIRASVALDTARGQSLEASSEQMLVAQTVAPQQKPAQEQMLQGENPAITPRSLA</sequence>
<reference evidence="4" key="1">
    <citation type="journal article" date="2019" name="Int. J. Syst. Evol. Microbiol.">
        <title>The Global Catalogue of Microorganisms (GCM) 10K type strain sequencing project: providing services to taxonomists for standard genome sequencing and annotation.</title>
        <authorList>
            <consortium name="The Broad Institute Genomics Platform"/>
            <consortium name="The Broad Institute Genome Sequencing Center for Infectious Disease"/>
            <person name="Wu L."/>
            <person name="Ma J."/>
        </authorList>
    </citation>
    <scope>NUCLEOTIDE SEQUENCE [LARGE SCALE GENOMIC DNA]</scope>
    <source>
        <strain evidence="4">JCM 18204</strain>
    </source>
</reference>
<feature type="region of interest" description="Disordered" evidence="1">
    <location>
        <begin position="255"/>
        <end position="279"/>
    </location>
</feature>
<protein>
    <recommendedName>
        <fullName evidence="2">X-Tfes XVIPCD domain-containing protein</fullName>
    </recommendedName>
</protein>
<evidence type="ECO:0000313" key="3">
    <source>
        <dbReference type="EMBL" id="GAA4806672.1"/>
    </source>
</evidence>
<feature type="region of interest" description="Disordered" evidence="1">
    <location>
        <begin position="1"/>
        <end position="61"/>
    </location>
</feature>
<proteinExistence type="predicted"/>
<evidence type="ECO:0000259" key="2">
    <source>
        <dbReference type="Pfam" id="PF20410"/>
    </source>
</evidence>
<evidence type="ECO:0000256" key="1">
    <source>
        <dbReference type="SAM" id="MobiDB-lite"/>
    </source>
</evidence>
<keyword evidence="4" id="KW-1185">Reference proteome</keyword>
<dbReference type="Proteomes" id="UP001499959">
    <property type="component" value="Unassembled WGS sequence"/>
</dbReference>
<gene>
    <name evidence="3" type="ORF">GCM10023307_36650</name>
</gene>
<feature type="domain" description="X-Tfes XVIPCD" evidence="2">
    <location>
        <begin position="143"/>
        <end position="248"/>
    </location>
</feature>
<dbReference type="EMBL" id="BAABJE010000030">
    <property type="protein sequence ID" value="GAA4806672.1"/>
    <property type="molecule type" value="Genomic_DNA"/>
</dbReference>
<dbReference type="Pfam" id="PF20410">
    <property type="entry name" value="X-Tfes_XVIPCD"/>
    <property type="match status" value="1"/>
</dbReference>
<dbReference type="RefSeq" id="WP_345304824.1">
    <property type="nucleotide sequence ID" value="NZ_BAABJE010000030.1"/>
</dbReference>
<organism evidence="3 4">
    <name type="scientific">Lysobacter hankyongensis</name>
    <dbReference type="NCBI Taxonomy" id="1176535"/>
    <lineage>
        <taxon>Bacteria</taxon>
        <taxon>Pseudomonadati</taxon>
        <taxon>Pseudomonadota</taxon>
        <taxon>Gammaproteobacteria</taxon>
        <taxon>Lysobacterales</taxon>
        <taxon>Lysobacteraceae</taxon>
        <taxon>Lysobacter</taxon>
    </lineage>
</organism>
<comment type="caution">
    <text evidence="3">The sequence shown here is derived from an EMBL/GenBank/DDBJ whole genome shotgun (WGS) entry which is preliminary data.</text>
</comment>
<name>A0ABP9CDW0_9GAMM</name>